<gene>
    <name evidence="7" type="primary">mepH</name>
    <name evidence="7" type="ORF">CLPUN_30860</name>
</gene>
<sequence>MRNKKNMLIKCIVGALVFTGACLINTQNAKADTTLTPNKGITLKTSELKTTKVIKAPSDGQETLDSGSTDTASRGAISKGTQVVNYAYKFLGKPYVYGAAGPNAFDCSGLTQYVFSKFGINLSRTTYTQVGEGTKVNRSDLKPGDLVFFNTQGSTSHVGIYIGNGEFIHAPRTGKPVMVSSLSDGYYSQKYATARRIVK</sequence>
<comment type="caution">
    <text evidence="7">The sequence shown here is derived from an EMBL/GenBank/DDBJ whole genome shotgun (WGS) entry which is preliminary data.</text>
</comment>
<comment type="similarity">
    <text evidence="1">Belongs to the peptidase C40 family.</text>
</comment>
<evidence type="ECO:0000313" key="8">
    <source>
        <dbReference type="Proteomes" id="UP000190890"/>
    </source>
</evidence>
<dbReference type="OrthoDB" id="9808890at2"/>
<dbReference type="SUPFAM" id="SSF54001">
    <property type="entry name" value="Cysteine proteinases"/>
    <property type="match status" value="1"/>
</dbReference>
<feature type="domain" description="NlpC/P60" evidence="6">
    <location>
        <begin position="77"/>
        <end position="198"/>
    </location>
</feature>
<proteinExistence type="inferred from homology"/>
<dbReference type="Pfam" id="PF00877">
    <property type="entry name" value="NLPC_P60"/>
    <property type="match status" value="1"/>
</dbReference>
<dbReference type="PANTHER" id="PTHR47053">
    <property type="entry name" value="MUREIN DD-ENDOPEPTIDASE MEPH-RELATED"/>
    <property type="match status" value="1"/>
</dbReference>
<dbReference type="InterPro" id="IPR000064">
    <property type="entry name" value="NLP_P60_dom"/>
</dbReference>
<accession>A0A1S8TDM8</accession>
<feature type="signal peptide" evidence="5">
    <location>
        <begin position="1"/>
        <end position="31"/>
    </location>
</feature>
<dbReference type="Gene3D" id="3.90.1720.10">
    <property type="entry name" value="endopeptidase domain like (from Nostoc punctiforme)"/>
    <property type="match status" value="1"/>
</dbReference>
<evidence type="ECO:0000256" key="5">
    <source>
        <dbReference type="SAM" id="SignalP"/>
    </source>
</evidence>
<protein>
    <submittedName>
        <fullName evidence="7">Murein DD-endopeptidase MepH</fullName>
        <ecNumber evidence="7">3.4.-.-</ecNumber>
    </submittedName>
</protein>
<name>A0A1S8TDM8_9CLOT</name>
<dbReference type="RefSeq" id="WP_077848157.1">
    <property type="nucleotide sequence ID" value="NZ_LZZM01000181.1"/>
</dbReference>
<dbReference type="InterPro" id="IPR051202">
    <property type="entry name" value="Peptidase_C40"/>
</dbReference>
<dbReference type="InterPro" id="IPR038765">
    <property type="entry name" value="Papain-like_cys_pep_sf"/>
</dbReference>
<evidence type="ECO:0000259" key="6">
    <source>
        <dbReference type="PROSITE" id="PS51935"/>
    </source>
</evidence>
<organism evidence="7 8">
    <name type="scientific">Clostridium puniceum</name>
    <dbReference type="NCBI Taxonomy" id="29367"/>
    <lineage>
        <taxon>Bacteria</taxon>
        <taxon>Bacillati</taxon>
        <taxon>Bacillota</taxon>
        <taxon>Clostridia</taxon>
        <taxon>Eubacteriales</taxon>
        <taxon>Clostridiaceae</taxon>
        <taxon>Clostridium</taxon>
    </lineage>
</organism>
<reference evidence="7 8" key="1">
    <citation type="submission" date="2016-05" db="EMBL/GenBank/DDBJ databases">
        <title>Microbial solvent formation.</title>
        <authorList>
            <person name="Poehlein A."/>
            <person name="Montoya Solano J.D."/>
            <person name="Flitsch S."/>
            <person name="Krabben P."/>
            <person name="Duerre P."/>
            <person name="Daniel R."/>
        </authorList>
    </citation>
    <scope>NUCLEOTIDE SEQUENCE [LARGE SCALE GENOMIC DNA]</scope>
    <source>
        <strain evidence="7 8">DSM 2619</strain>
    </source>
</reference>
<evidence type="ECO:0000256" key="3">
    <source>
        <dbReference type="ARBA" id="ARBA00022801"/>
    </source>
</evidence>
<dbReference type="PANTHER" id="PTHR47053:SF1">
    <property type="entry name" value="MUREIN DD-ENDOPEPTIDASE MEPH-RELATED"/>
    <property type="match status" value="1"/>
</dbReference>
<feature type="chain" id="PRO_5012594144" evidence="5">
    <location>
        <begin position="32"/>
        <end position="199"/>
    </location>
</feature>
<keyword evidence="2" id="KW-0645">Protease</keyword>
<dbReference type="PROSITE" id="PS51935">
    <property type="entry name" value="NLPC_P60"/>
    <property type="match status" value="1"/>
</dbReference>
<dbReference type="AlphaFoldDB" id="A0A1S8TDM8"/>
<keyword evidence="5" id="KW-0732">Signal</keyword>
<dbReference type="EMBL" id="LZZM01000181">
    <property type="protein sequence ID" value="OOM75731.1"/>
    <property type="molecule type" value="Genomic_DNA"/>
</dbReference>
<keyword evidence="3 7" id="KW-0378">Hydrolase</keyword>
<evidence type="ECO:0000313" key="7">
    <source>
        <dbReference type="EMBL" id="OOM75731.1"/>
    </source>
</evidence>
<evidence type="ECO:0000256" key="4">
    <source>
        <dbReference type="ARBA" id="ARBA00022807"/>
    </source>
</evidence>
<dbReference type="EC" id="3.4.-.-" evidence="7"/>
<dbReference type="PROSITE" id="PS51257">
    <property type="entry name" value="PROKAR_LIPOPROTEIN"/>
    <property type="match status" value="1"/>
</dbReference>
<dbReference type="STRING" id="29367.CLPUN_30860"/>
<keyword evidence="8" id="KW-1185">Reference proteome</keyword>
<keyword evidence="4" id="KW-0788">Thiol protease</keyword>
<dbReference type="Proteomes" id="UP000190890">
    <property type="component" value="Unassembled WGS sequence"/>
</dbReference>
<evidence type="ECO:0000256" key="2">
    <source>
        <dbReference type="ARBA" id="ARBA00022670"/>
    </source>
</evidence>
<evidence type="ECO:0000256" key="1">
    <source>
        <dbReference type="ARBA" id="ARBA00007074"/>
    </source>
</evidence>
<dbReference type="GO" id="GO:0008234">
    <property type="term" value="F:cysteine-type peptidase activity"/>
    <property type="evidence" value="ECO:0007669"/>
    <property type="project" value="UniProtKB-KW"/>
</dbReference>
<dbReference type="GO" id="GO:0006508">
    <property type="term" value="P:proteolysis"/>
    <property type="evidence" value="ECO:0007669"/>
    <property type="project" value="UniProtKB-KW"/>
</dbReference>